<organism evidence="2 3">
    <name type="scientific">Nocardiopsis mangrovi</name>
    <dbReference type="NCBI Taxonomy" id="1179818"/>
    <lineage>
        <taxon>Bacteria</taxon>
        <taxon>Bacillati</taxon>
        <taxon>Actinomycetota</taxon>
        <taxon>Actinomycetes</taxon>
        <taxon>Streptosporangiales</taxon>
        <taxon>Nocardiopsidaceae</taxon>
        <taxon>Nocardiopsis</taxon>
    </lineage>
</organism>
<reference evidence="3" key="1">
    <citation type="journal article" date="2019" name="Int. J. Syst. Evol. Microbiol.">
        <title>The Global Catalogue of Microorganisms (GCM) 10K type strain sequencing project: providing services to taxonomists for standard genome sequencing and annotation.</title>
        <authorList>
            <consortium name="The Broad Institute Genomics Platform"/>
            <consortium name="The Broad Institute Genome Sequencing Center for Infectious Disease"/>
            <person name="Wu L."/>
            <person name="Ma J."/>
        </authorList>
    </citation>
    <scope>NUCLEOTIDE SEQUENCE [LARGE SCALE GENOMIC DNA]</scope>
    <source>
        <strain evidence="3">XZYJ18</strain>
    </source>
</reference>
<dbReference type="Pfam" id="PF14690">
    <property type="entry name" value="Zn_ribbon_ISL3"/>
    <property type="match status" value="1"/>
</dbReference>
<comment type="caution">
    <text evidence="2">The sequence shown here is derived from an EMBL/GenBank/DDBJ whole genome shotgun (WGS) entry which is preliminary data.</text>
</comment>
<keyword evidence="3" id="KW-1185">Reference proteome</keyword>
<proteinExistence type="predicted"/>
<gene>
    <name evidence="2" type="ORF">ACFO4E_10650</name>
</gene>
<accession>A0ABV9DVC3</accession>
<dbReference type="PROSITE" id="PS51257">
    <property type="entry name" value="PROKAR_LIPOPROTEIN"/>
    <property type="match status" value="1"/>
</dbReference>
<evidence type="ECO:0000313" key="2">
    <source>
        <dbReference type="EMBL" id="MFC4562314.1"/>
    </source>
</evidence>
<evidence type="ECO:0000259" key="1">
    <source>
        <dbReference type="Pfam" id="PF14690"/>
    </source>
</evidence>
<sequence>MRPSRSSTSSRCWAWADLNAPEEEAGACSSGSAACPLCQAPSRRVHSRYGRRLDDTPISGQEVLIHLGVRRLFCDEPACERKIFAEQVDGLPSPNARRSTGLSELLAGVGMALGWRATPCAASPAPPPLRNRWRGTAQASAPAIYDTMAPTCGNASLRGAATPRCCGAELQEQGYRGSYASAHDHIRPWRSQAAPPAPRPQPPGVRQVTAWILSNPDLPEPEY</sequence>
<dbReference type="RefSeq" id="WP_378573413.1">
    <property type="nucleotide sequence ID" value="NZ_JBHSFQ010000007.1"/>
</dbReference>
<dbReference type="InterPro" id="IPR029261">
    <property type="entry name" value="Transposase_Znf"/>
</dbReference>
<dbReference type="EMBL" id="JBHSFQ010000007">
    <property type="protein sequence ID" value="MFC4562314.1"/>
    <property type="molecule type" value="Genomic_DNA"/>
</dbReference>
<dbReference type="Proteomes" id="UP001595923">
    <property type="component" value="Unassembled WGS sequence"/>
</dbReference>
<protein>
    <submittedName>
        <fullName evidence="2">Transposase family protein</fullName>
    </submittedName>
</protein>
<feature type="domain" description="Transposase IS204/IS1001/IS1096/IS1165 zinc-finger" evidence="1">
    <location>
        <begin position="33"/>
        <end position="79"/>
    </location>
</feature>
<name>A0ABV9DVC3_9ACTN</name>
<evidence type="ECO:0000313" key="3">
    <source>
        <dbReference type="Proteomes" id="UP001595923"/>
    </source>
</evidence>